<dbReference type="Proteomes" id="UP001217089">
    <property type="component" value="Unassembled WGS sequence"/>
</dbReference>
<evidence type="ECO:0000313" key="2">
    <source>
        <dbReference type="Proteomes" id="UP001217089"/>
    </source>
</evidence>
<organism evidence="1 2">
    <name type="scientific">Tegillarca granosa</name>
    <name type="common">Malaysian cockle</name>
    <name type="synonym">Anadara granosa</name>
    <dbReference type="NCBI Taxonomy" id="220873"/>
    <lineage>
        <taxon>Eukaryota</taxon>
        <taxon>Metazoa</taxon>
        <taxon>Spiralia</taxon>
        <taxon>Lophotrochozoa</taxon>
        <taxon>Mollusca</taxon>
        <taxon>Bivalvia</taxon>
        <taxon>Autobranchia</taxon>
        <taxon>Pteriomorphia</taxon>
        <taxon>Arcoida</taxon>
        <taxon>Arcoidea</taxon>
        <taxon>Arcidae</taxon>
        <taxon>Tegillarca</taxon>
    </lineage>
</organism>
<keyword evidence="2" id="KW-1185">Reference proteome</keyword>
<sequence>MLLGYYTENMQDDKYQELKKLRVAYKYRSNVMYAGARYQCTHHSLAKARRPSNLLSKMELMNLKCFIRSEIADTVENFTRNSYSWLRTLFVGCLTLYNARRGEEPSRMLLNGKDALADTWLPSESIEAIEDQHVDPTDSFTTTYPGSEAENTKWKYFLTFESYVSCAGTNFHVFLQNGTKICFYLDESKKACTEIATKIWSRIYLLLQDENRERERERKIVCMYECVGVVVVKGMREVPLIVKLSFSHELVTLTIN</sequence>
<gene>
    <name evidence="1" type="ORF">KUTeg_001272</name>
</gene>
<proteinExistence type="predicted"/>
<protein>
    <submittedName>
        <fullName evidence="1">Uncharacterized protein</fullName>
    </submittedName>
</protein>
<accession>A0ABQ9FYQ2</accession>
<comment type="caution">
    <text evidence="1">The sequence shown here is derived from an EMBL/GenBank/DDBJ whole genome shotgun (WGS) entry which is preliminary data.</text>
</comment>
<evidence type="ECO:0000313" key="1">
    <source>
        <dbReference type="EMBL" id="KAJ8321147.1"/>
    </source>
</evidence>
<dbReference type="EMBL" id="JARBDR010000135">
    <property type="protein sequence ID" value="KAJ8321147.1"/>
    <property type="molecule type" value="Genomic_DNA"/>
</dbReference>
<reference evidence="1 2" key="1">
    <citation type="submission" date="2022-12" db="EMBL/GenBank/DDBJ databases">
        <title>Chromosome-level genome of Tegillarca granosa.</title>
        <authorList>
            <person name="Kim J."/>
        </authorList>
    </citation>
    <scope>NUCLEOTIDE SEQUENCE [LARGE SCALE GENOMIC DNA]</scope>
    <source>
        <strain evidence="1">Teg-2019</strain>
        <tissue evidence="1">Adductor muscle</tissue>
    </source>
</reference>
<name>A0ABQ9FYQ2_TEGGR</name>